<evidence type="ECO:0000256" key="1">
    <source>
        <dbReference type="SAM" id="MobiDB-lite"/>
    </source>
</evidence>
<organism evidence="4 5">
    <name type="scientific">Petromyzon marinus</name>
    <name type="common">Sea lamprey</name>
    <dbReference type="NCBI Taxonomy" id="7757"/>
    <lineage>
        <taxon>Eukaryota</taxon>
        <taxon>Metazoa</taxon>
        <taxon>Chordata</taxon>
        <taxon>Craniata</taxon>
        <taxon>Vertebrata</taxon>
        <taxon>Cyclostomata</taxon>
        <taxon>Hyperoartia</taxon>
        <taxon>Petromyzontiformes</taxon>
        <taxon>Petromyzontidae</taxon>
        <taxon>Petromyzon</taxon>
    </lineage>
</organism>
<proteinExistence type="predicted"/>
<feature type="region of interest" description="Disordered" evidence="1">
    <location>
        <begin position="134"/>
        <end position="232"/>
    </location>
</feature>
<dbReference type="Proteomes" id="UP001318040">
    <property type="component" value="Chromosome 44"/>
</dbReference>
<sequence length="232" mass="24613">MAESGGCPPLWVQLVSLLCLLASGLACCLQGRAESGFTWWYLGGAACCVAAVFAAFRVYVARKDRAARAETAPAGTGQLALSRQRNSDGFMKNKNDDDDAPRQTLSTPQLLLRNASAKDLTRFTADAVALTRRLDQRGGGEEEEEEEEEDDGWEGVVGACFPGSPRSRPPLSRPPSTRPFCPFSLSPPSKSRLAKRRASMRGGQQQQQQHGGGGGGPPLQHDAALGLVGGAS</sequence>
<evidence type="ECO:0000313" key="4">
    <source>
        <dbReference type="Proteomes" id="UP001318040"/>
    </source>
</evidence>
<accession>A0AAJ7X9W1</accession>
<feature type="transmembrane region" description="Helical" evidence="2">
    <location>
        <begin position="38"/>
        <end position="60"/>
    </location>
</feature>
<name>A0AAJ7X9W1_PETMA</name>
<dbReference type="AlphaFoldDB" id="A0AAJ7X9W1"/>
<feature type="compositionally biased region" description="Low complexity" evidence="1">
    <location>
        <begin position="154"/>
        <end position="166"/>
    </location>
</feature>
<keyword evidence="2" id="KW-0812">Transmembrane</keyword>
<keyword evidence="3" id="KW-0732">Signal</keyword>
<feature type="compositionally biased region" description="Acidic residues" evidence="1">
    <location>
        <begin position="141"/>
        <end position="153"/>
    </location>
</feature>
<feature type="chain" id="PRO_5042470050" evidence="3">
    <location>
        <begin position="27"/>
        <end position="232"/>
    </location>
</feature>
<reference evidence="5" key="1">
    <citation type="submission" date="2025-08" db="UniProtKB">
        <authorList>
            <consortium name="RefSeq"/>
        </authorList>
    </citation>
    <scope>IDENTIFICATION</scope>
    <source>
        <tissue evidence="5">Sperm</tissue>
    </source>
</reference>
<feature type="signal peptide" evidence="3">
    <location>
        <begin position="1"/>
        <end position="26"/>
    </location>
</feature>
<keyword evidence="2" id="KW-0472">Membrane</keyword>
<evidence type="ECO:0000256" key="2">
    <source>
        <dbReference type="SAM" id="Phobius"/>
    </source>
</evidence>
<feature type="region of interest" description="Disordered" evidence="1">
    <location>
        <begin position="71"/>
        <end position="108"/>
    </location>
</feature>
<dbReference type="KEGG" id="pmrn:116951867"/>
<keyword evidence="2" id="KW-1133">Transmembrane helix</keyword>
<evidence type="ECO:0000256" key="3">
    <source>
        <dbReference type="SAM" id="SignalP"/>
    </source>
</evidence>
<keyword evidence="4" id="KW-1185">Reference proteome</keyword>
<protein>
    <submittedName>
        <fullName evidence="5">Uncharacterized protein LOC116951867</fullName>
    </submittedName>
</protein>
<dbReference type="RefSeq" id="XP_032826565.1">
    <property type="nucleotide sequence ID" value="XM_032970674.1"/>
</dbReference>
<gene>
    <name evidence="5" type="primary">LOC116951867</name>
</gene>
<evidence type="ECO:0000313" key="5">
    <source>
        <dbReference type="RefSeq" id="XP_032826565.1"/>
    </source>
</evidence>
<feature type="compositionally biased region" description="Pro residues" evidence="1">
    <location>
        <begin position="167"/>
        <end position="177"/>
    </location>
</feature>